<gene>
    <name evidence="1" type="ORF">LCGC14_2472330</name>
</gene>
<dbReference type="EMBL" id="LAZR01038749">
    <property type="protein sequence ID" value="KKL18754.1"/>
    <property type="molecule type" value="Genomic_DNA"/>
</dbReference>
<sequence>DCGENVWLTEDMEKYWSKYKIICTICALEITSEGQHQIEIVPENITGIIKYLISRGIK</sequence>
<comment type="caution">
    <text evidence="1">The sequence shown here is derived from an EMBL/GenBank/DDBJ whole genome shotgun (WGS) entry which is preliminary data.</text>
</comment>
<evidence type="ECO:0000313" key="1">
    <source>
        <dbReference type="EMBL" id="KKL18754.1"/>
    </source>
</evidence>
<reference evidence="1" key="1">
    <citation type="journal article" date="2015" name="Nature">
        <title>Complex archaea that bridge the gap between prokaryotes and eukaryotes.</title>
        <authorList>
            <person name="Spang A."/>
            <person name="Saw J.H."/>
            <person name="Jorgensen S.L."/>
            <person name="Zaremba-Niedzwiedzka K."/>
            <person name="Martijn J."/>
            <person name="Lind A.E."/>
            <person name="van Eijk R."/>
            <person name="Schleper C."/>
            <person name="Guy L."/>
            <person name="Ettema T.J."/>
        </authorList>
    </citation>
    <scope>NUCLEOTIDE SEQUENCE</scope>
</reference>
<organism evidence="1">
    <name type="scientific">marine sediment metagenome</name>
    <dbReference type="NCBI Taxonomy" id="412755"/>
    <lineage>
        <taxon>unclassified sequences</taxon>
        <taxon>metagenomes</taxon>
        <taxon>ecological metagenomes</taxon>
    </lineage>
</organism>
<feature type="non-terminal residue" evidence="1">
    <location>
        <position position="1"/>
    </location>
</feature>
<dbReference type="AlphaFoldDB" id="A0A0F9B9Z5"/>
<accession>A0A0F9B9Z5</accession>
<protein>
    <submittedName>
        <fullName evidence="1">Uncharacterized protein</fullName>
    </submittedName>
</protein>
<name>A0A0F9B9Z5_9ZZZZ</name>
<proteinExistence type="predicted"/>